<dbReference type="RefSeq" id="WP_202013601.1">
    <property type="nucleotide sequence ID" value="NZ_JAERRB010000009.1"/>
</dbReference>
<proteinExistence type="predicted"/>
<evidence type="ECO:0000256" key="1">
    <source>
        <dbReference type="SAM" id="SignalP"/>
    </source>
</evidence>
<evidence type="ECO:0000259" key="2">
    <source>
        <dbReference type="Pfam" id="PF09917"/>
    </source>
</evidence>
<dbReference type="Gene3D" id="2.40.128.520">
    <property type="match status" value="1"/>
</dbReference>
<dbReference type="InterPro" id="IPR019223">
    <property type="entry name" value="DUF2147"/>
</dbReference>
<sequence>MKLLLPLFFIAFAGHAQTTIVGKWKTIDDGTGETRSVVEIYEREGAFYGKVVKIFNEQDPDPICEKCDEGDPRYRKKIIGMEIIQNLKEKDGEFSEGTILDPEDGKVYRCKLWVDGKDLKVRGYWGFLYRTQTWVKGS</sequence>
<gene>
    <name evidence="3" type="ORF">JI741_22195</name>
</gene>
<dbReference type="Proteomes" id="UP000613030">
    <property type="component" value="Unassembled WGS sequence"/>
</dbReference>
<dbReference type="PANTHER" id="PTHR36919:SF3">
    <property type="entry name" value="BLL5882 PROTEIN"/>
    <property type="match status" value="1"/>
</dbReference>
<feature type="domain" description="DUF2147" evidence="2">
    <location>
        <begin position="22"/>
        <end position="135"/>
    </location>
</feature>
<dbReference type="Pfam" id="PF09917">
    <property type="entry name" value="DUF2147"/>
    <property type="match status" value="1"/>
</dbReference>
<feature type="signal peptide" evidence="1">
    <location>
        <begin position="1"/>
        <end position="18"/>
    </location>
</feature>
<evidence type="ECO:0000313" key="3">
    <source>
        <dbReference type="EMBL" id="MBL0743960.1"/>
    </source>
</evidence>
<evidence type="ECO:0000313" key="4">
    <source>
        <dbReference type="Proteomes" id="UP000613030"/>
    </source>
</evidence>
<feature type="chain" id="PRO_5047014540" evidence="1">
    <location>
        <begin position="19"/>
        <end position="138"/>
    </location>
</feature>
<dbReference type="PANTHER" id="PTHR36919">
    <property type="entry name" value="BLR1215 PROTEIN"/>
    <property type="match status" value="1"/>
</dbReference>
<protein>
    <submittedName>
        <fullName evidence="3">DUF2147 domain-containing protein</fullName>
    </submittedName>
</protein>
<accession>A0ABS1KXA3</accession>
<name>A0ABS1KXA3_9BACT</name>
<keyword evidence="4" id="KW-1185">Reference proteome</keyword>
<reference evidence="3 4" key="1">
    <citation type="submission" date="2021-01" db="EMBL/GenBank/DDBJ databases">
        <title>Chryseolinea sp. Jin1 Genome sequencing and assembly.</title>
        <authorList>
            <person name="Kim I."/>
        </authorList>
    </citation>
    <scope>NUCLEOTIDE SEQUENCE [LARGE SCALE GENOMIC DNA]</scope>
    <source>
        <strain evidence="3 4">Jin1</strain>
    </source>
</reference>
<keyword evidence="1" id="KW-0732">Signal</keyword>
<organism evidence="3 4">
    <name type="scientific">Chryseolinea lacunae</name>
    <dbReference type="NCBI Taxonomy" id="2801331"/>
    <lineage>
        <taxon>Bacteria</taxon>
        <taxon>Pseudomonadati</taxon>
        <taxon>Bacteroidota</taxon>
        <taxon>Cytophagia</taxon>
        <taxon>Cytophagales</taxon>
        <taxon>Fulvivirgaceae</taxon>
        <taxon>Chryseolinea</taxon>
    </lineage>
</organism>
<comment type="caution">
    <text evidence="3">The sequence shown here is derived from an EMBL/GenBank/DDBJ whole genome shotgun (WGS) entry which is preliminary data.</text>
</comment>
<dbReference type="EMBL" id="JAERRB010000009">
    <property type="protein sequence ID" value="MBL0743960.1"/>
    <property type="molecule type" value="Genomic_DNA"/>
</dbReference>